<dbReference type="RefSeq" id="WP_344615302.1">
    <property type="nucleotide sequence ID" value="NZ_BAAARV010000046.1"/>
</dbReference>
<evidence type="ECO:0000259" key="7">
    <source>
        <dbReference type="Pfam" id="PF17676"/>
    </source>
</evidence>
<dbReference type="EMBL" id="BAAARV010000046">
    <property type="protein sequence ID" value="GAA2359612.1"/>
    <property type="molecule type" value="Genomic_DNA"/>
</dbReference>
<dbReference type="InterPro" id="IPR027478">
    <property type="entry name" value="LdcA_N"/>
</dbReference>
<sequence length="294" mass="30212">MRGQRLRPGDRVRVVSPASFPSAEWAGQVIGTLAGWGLRPELGAHALDRHGFMAGTDADRLADLNDALRDPGVRAVVASLGGAGAYRIVDGLDMTAVRDDPKPVVGFSDITNLHLALWTATGLAGVHGCVGTGGRTDDSCRQLLFETEPITLHAEPSPVTVPGRATGILVGGCAGAVANFLGAGLPRLDGVILCLEGPQNPHFDRMLWGMLRAGVLDGIAGFAIGDLTGLDPSVAEPGPEQAVTVIRERLGGLGVPILAGLPFGHTEDQVCLPLGVPATLDTYAGTLTAASAVC</sequence>
<dbReference type="InterPro" id="IPR040449">
    <property type="entry name" value="Peptidase_S66_N"/>
</dbReference>
<feature type="domain" description="LD-carboxypeptidase N-terminal" evidence="6">
    <location>
        <begin position="12"/>
        <end position="128"/>
    </location>
</feature>
<dbReference type="Gene3D" id="3.40.50.10740">
    <property type="entry name" value="Class I glutamine amidotransferase-like"/>
    <property type="match status" value="1"/>
</dbReference>
<name>A0ABP5TRD4_9ACTN</name>
<evidence type="ECO:0000256" key="4">
    <source>
        <dbReference type="ARBA" id="ARBA00022801"/>
    </source>
</evidence>
<dbReference type="Pfam" id="PF17676">
    <property type="entry name" value="Peptidase_S66C"/>
    <property type="match status" value="1"/>
</dbReference>
<evidence type="ECO:0000256" key="1">
    <source>
        <dbReference type="ARBA" id="ARBA00010233"/>
    </source>
</evidence>
<dbReference type="Pfam" id="PF02016">
    <property type="entry name" value="Peptidase_S66"/>
    <property type="match status" value="1"/>
</dbReference>
<dbReference type="Gene3D" id="3.50.30.60">
    <property type="entry name" value="LD-carboxypeptidase A C-terminal domain-like"/>
    <property type="match status" value="1"/>
</dbReference>
<dbReference type="PANTHER" id="PTHR30237:SF2">
    <property type="entry name" value="MUREIN TETRAPEPTIDE CARBOXYPEPTIDASE"/>
    <property type="match status" value="1"/>
</dbReference>
<dbReference type="SUPFAM" id="SSF52317">
    <property type="entry name" value="Class I glutamine amidotransferase-like"/>
    <property type="match status" value="1"/>
</dbReference>
<evidence type="ECO:0000256" key="3">
    <source>
        <dbReference type="ARBA" id="ARBA00022670"/>
    </source>
</evidence>
<evidence type="ECO:0000313" key="9">
    <source>
        <dbReference type="Proteomes" id="UP001501444"/>
    </source>
</evidence>
<protein>
    <submittedName>
        <fullName evidence="8">LD-carboxypeptidase</fullName>
    </submittedName>
</protein>
<keyword evidence="9" id="KW-1185">Reference proteome</keyword>
<keyword evidence="4" id="KW-0378">Hydrolase</keyword>
<dbReference type="Proteomes" id="UP001501444">
    <property type="component" value="Unassembled WGS sequence"/>
</dbReference>
<dbReference type="InterPro" id="IPR027461">
    <property type="entry name" value="Carboxypeptidase_A_C_sf"/>
</dbReference>
<evidence type="ECO:0000313" key="8">
    <source>
        <dbReference type="EMBL" id="GAA2359612.1"/>
    </source>
</evidence>
<gene>
    <name evidence="8" type="ORF">GCM10010170_053960</name>
</gene>
<organism evidence="8 9">
    <name type="scientific">Dactylosporangium salmoneum</name>
    <dbReference type="NCBI Taxonomy" id="53361"/>
    <lineage>
        <taxon>Bacteria</taxon>
        <taxon>Bacillati</taxon>
        <taxon>Actinomycetota</taxon>
        <taxon>Actinomycetes</taxon>
        <taxon>Micromonosporales</taxon>
        <taxon>Micromonosporaceae</taxon>
        <taxon>Dactylosporangium</taxon>
    </lineage>
</organism>
<keyword evidence="2" id="KW-0121">Carboxypeptidase</keyword>
<dbReference type="InterPro" id="IPR040921">
    <property type="entry name" value="Peptidase_S66C"/>
</dbReference>
<comment type="similarity">
    <text evidence="1">Belongs to the peptidase S66 family.</text>
</comment>
<reference evidence="9" key="1">
    <citation type="journal article" date="2019" name="Int. J. Syst. Evol. Microbiol.">
        <title>The Global Catalogue of Microorganisms (GCM) 10K type strain sequencing project: providing services to taxonomists for standard genome sequencing and annotation.</title>
        <authorList>
            <consortium name="The Broad Institute Genomics Platform"/>
            <consortium name="The Broad Institute Genome Sequencing Center for Infectious Disease"/>
            <person name="Wu L."/>
            <person name="Ma J."/>
        </authorList>
    </citation>
    <scope>NUCLEOTIDE SEQUENCE [LARGE SCALE GENOMIC DNA]</scope>
    <source>
        <strain evidence="9">JCM 3272</strain>
    </source>
</reference>
<dbReference type="SUPFAM" id="SSF141986">
    <property type="entry name" value="LD-carboxypeptidase A C-terminal domain-like"/>
    <property type="match status" value="1"/>
</dbReference>
<evidence type="ECO:0000256" key="2">
    <source>
        <dbReference type="ARBA" id="ARBA00022645"/>
    </source>
</evidence>
<dbReference type="InterPro" id="IPR003507">
    <property type="entry name" value="S66_fam"/>
</dbReference>
<proteinExistence type="inferred from homology"/>
<keyword evidence="5" id="KW-0720">Serine protease</keyword>
<dbReference type="PANTHER" id="PTHR30237">
    <property type="entry name" value="MURAMOYLTETRAPEPTIDE CARBOXYPEPTIDASE"/>
    <property type="match status" value="1"/>
</dbReference>
<dbReference type="CDD" id="cd07025">
    <property type="entry name" value="Peptidase_S66"/>
    <property type="match status" value="1"/>
</dbReference>
<feature type="domain" description="LD-carboxypeptidase C-terminal" evidence="7">
    <location>
        <begin position="166"/>
        <end position="280"/>
    </location>
</feature>
<evidence type="ECO:0000256" key="5">
    <source>
        <dbReference type="ARBA" id="ARBA00022825"/>
    </source>
</evidence>
<accession>A0ABP5TRD4</accession>
<comment type="caution">
    <text evidence="8">The sequence shown here is derived from an EMBL/GenBank/DDBJ whole genome shotgun (WGS) entry which is preliminary data.</text>
</comment>
<dbReference type="PIRSF" id="PIRSF028757">
    <property type="entry name" value="LD-carboxypeptidase"/>
    <property type="match status" value="1"/>
</dbReference>
<dbReference type="InterPro" id="IPR029062">
    <property type="entry name" value="Class_I_gatase-like"/>
</dbReference>
<keyword evidence="3" id="KW-0645">Protease</keyword>
<evidence type="ECO:0000259" key="6">
    <source>
        <dbReference type="Pfam" id="PF02016"/>
    </source>
</evidence>